<keyword evidence="2" id="KW-1185">Reference proteome</keyword>
<evidence type="ECO:0000313" key="2">
    <source>
        <dbReference type="Proteomes" id="UP000054481"/>
    </source>
</evidence>
<protein>
    <submittedName>
        <fullName evidence="1">Uncharacterized protein</fullName>
    </submittedName>
</protein>
<dbReference type="Proteomes" id="UP000054481">
    <property type="component" value="Unassembled WGS sequence"/>
</dbReference>
<proteinExistence type="predicted"/>
<name>A0A0F7ZXN5_9HYPO</name>
<reference evidence="1 2" key="1">
    <citation type="journal article" date="2014" name="Genome Biol. Evol.">
        <title>Comparative genomics and transcriptomics analyses reveal divergent lifestyle features of nematode endoparasitic fungus Hirsutella minnesotensis.</title>
        <authorList>
            <person name="Lai Y."/>
            <person name="Liu K."/>
            <person name="Zhang X."/>
            <person name="Zhang X."/>
            <person name="Li K."/>
            <person name="Wang N."/>
            <person name="Shu C."/>
            <person name="Wu Y."/>
            <person name="Wang C."/>
            <person name="Bushley K.E."/>
            <person name="Xiang M."/>
            <person name="Liu X."/>
        </authorList>
    </citation>
    <scope>NUCLEOTIDE SEQUENCE [LARGE SCALE GENOMIC DNA]</scope>
    <source>
        <strain evidence="1 2">3608</strain>
    </source>
</reference>
<gene>
    <name evidence="1" type="ORF">HIM_09559</name>
</gene>
<accession>A0A0F7ZXN5</accession>
<organism evidence="1 2">
    <name type="scientific">Hirsutella minnesotensis 3608</name>
    <dbReference type="NCBI Taxonomy" id="1043627"/>
    <lineage>
        <taxon>Eukaryota</taxon>
        <taxon>Fungi</taxon>
        <taxon>Dikarya</taxon>
        <taxon>Ascomycota</taxon>
        <taxon>Pezizomycotina</taxon>
        <taxon>Sordariomycetes</taxon>
        <taxon>Hypocreomycetidae</taxon>
        <taxon>Hypocreales</taxon>
        <taxon>Ophiocordycipitaceae</taxon>
        <taxon>Hirsutella</taxon>
    </lineage>
</organism>
<dbReference type="AlphaFoldDB" id="A0A0F7ZXN5"/>
<dbReference type="OrthoDB" id="2895307at2759"/>
<evidence type="ECO:0000313" key="1">
    <source>
        <dbReference type="EMBL" id="KJZ71032.1"/>
    </source>
</evidence>
<dbReference type="EMBL" id="KQ030591">
    <property type="protein sequence ID" value="KJZ71032.1"/>
    <property type="molecule type" value="Genomic_DNA"/>
</dbReference>
<sequence>MRLGGPSLQWVATRKNNHESAAYFHPNLDSLLHIPGHGDRSYIGRGLHRIRGNILRGRAENRDAIDIWYLDANLDMEAIVSNQTLHSYPSPLADAWGETIWEGPMVVTMREGNTFDPPLVKDIDLTAYRDAIDFLGYYRDGCGSMVDGIGKGHHLAKQVLEERVGKVMGWRLNCANDQSTRNEPAMVPVAVPKAHPLFISEGDDPLKIPSILGFEWVVRAYSRGQKEATELENKMARLLLLRIAIKDGKWEGPRSHWNNPAFGSVLLVHRRRGEVKQDTVLAICKSRCPFHFMHRNRKCSVVSGACPQPHMSDSAAPILRR</sequence>